<evidence type="ECO:0000256" key="2">
    <source>
        <dbReference type="ARBA" id="ARBA00022692"/>
    </source>
</evidence>
<dbReference type="OrthoDB" id="122062at2"/>
<evidence type="ECO:0000256" key="1">
    <source>
        <dbReference type="ARBA" id="ARBA00004141"/>
    </source>
</evidence>
<keyword evidence="2 5" id="KW-0812">Transmembrane</keyword>
<keyword evidence="3 5" id="KW-1133">Transmembrane helix</keyword>
<name>A0A1L3GQX5_9BACT</name>
<dbReference type="EMBL" id="CP015519">
    <property type="protein sequence ID" value="APG28324.1"/>
    <property type="molecule type" value="Genomic_DNA"/>
</dbReference>
<sequence>MFWIGILGGLLVATGFVPQIIKALQTRSTADLSIWMLLIIFVGGLFYTTYAVQVGNPVFVAMNGLATANTTILLILKLRFR</sequence>
<evidence type="ECO:0000313" key="6">
    <source>
        <dbReference type="EMBL" id="APG28324.1"/>
    </source>
</evidence>
<evidence type="ECO:0000313" key="7">
    <source>
        <dbReference type="Proteomes" id="UP000182517"/>
    </source>
</evidence>
<accession>A0A1L3GQX5</accession>
<reference evidence="6 7" key="1">
    <citation type="journal article" date="2017" name="Genome Announc.">
        <title>Complete Genome Sequences of Two Acetylene-Fermenting Pelobacter acetylenicus Strains.</title>
        <authorList>
            <person name="Sutton J.M."/>
            <person name="Baesman S.M."/>
            <person name="Fierst J.L."/>
            <person name="Poret-Peterson A.T."/>
            <person name="Oremland R.S."/>
            <person name="Dunlap D.S."/>
            <person name="Akob D.M."/>
        </authorList>
    </citation>
    <scope>NUCLEOTIDE SEQUENCE [LARGE SCALE GENOMIC DNA]</scope>
    <source>
        <strain evidence="6 7">SFB93</strain>
    </source>
</reference>
<dbReference type="Pfam" id="PF04193">
    <property type="entry name" value="PQ-loop"/>
    <property type="match status" value="1"/>
</dbReference>
<feature type="transmembrane region" description="Helical" evidence="5">
    <location>
        <begin position="58"/>
        <end position="76"/>
    </location>
</feature>
<keyword evidence="4 5" id="KW-0472">Membrane</keyword>
<keyword evidence="7" id="KW-1185">Reference proteome</keyword>
<dbReference type="RefSeq" id="WP_072284352.1">
    <property type="nucleotide sequence ID" value="NZ_CP015519.1"/>
</dbReference>
<dbReference type="GO" id="GO:0016020">
    <property type="term" value="C:membrane"/>
    <property type="evidence" value="ECO:0007669"/>
    <property type="project" value="UniProtKB-SubCell"/>
</dbReference>
<evidence type="ECO:0008006" key="8">
    <source>
        <dbReference type="Google" id="ProtNLM"/>
    </source>
</evidence>
<dbReference type="STRING" id="1842532.A7E78_10965"/>
<dbReference type="Gene3D" id="1.20.1280.290">
    <property type="match status" value="1"/>
</dbReference>
<gene>
    <name evidence="6" type="ORF">A7E78_10965</name>
</gene>
<organism evidence="6 7">
    <name type="scientific">Syntrophotalea acetylenivorans</name>
    <dbReference type="NCBI Taxonomy" id="1842532"/>
    <lineage>
        <taxon>Bacteria</taxon>
        <taxon>Pseudomonadati</taxon>
        <taxon>Thermodesulfobacteriota</taxon>
        <taxon>Desulfuromonadia</taxon>
        <taxon>Desulfuromonadales</taxon>
        <taxon>Syntrophotaleaceae</taxon>
        <taxon>Syntrophotalea</taxon>
    </lineage>
</organism>
<protein>
    <recommendedName>
        <fullName evidence="8">MtN3 and saliva related transmembrane protein</fullName>
    </recommendedName>
</protein>
<dbReference type="Proteomes" id="UP000182517">
    <property type="component" value="Chromosome"/>
</dbReference>
<evidence type="ECO:0000256" key="4">
    <source>
        <dbReference type="ARBA" id="ARBA00023136"/>
    </source>
</evidence>
<evidence type="ECO:0000256" key="5">
    <source>
        <dbReference type="SAM" id="Phobius"/>
    </source>
</evidence>
<dbReference type="AlphaFoldDB" id="A0A1L3GQX5"/>
<evidence type="ECO:0000256" key="3">
    <source>
        <dbReference type="ARBA" id="ARBA00022989"/>
    </source>
</evidence>
<feature type="transmembrane region" description="Helical" evidence="5">
    <location>
        <begin position="6"/>
        <end position="25"/>
    </location>
</feature>
<feature type="transmembrane region" description="Helical" evidence="5">
    <location>
        <begin position="32"/>
        <end position="52"/>
    </location>
</feature>
<dbReference type="KEGG" id="pef:A7E78_10965"/>
<proteinExistence type="predicted"/>
<dbReference type="InterPro" id="IPR006603">
    <property type="entry name" value="PQ-loop_rpt"/>
</dbReference>
<dbReference type="SMART" id="SM00679">
    <property type="entry name" value="CTNS"/>
    <property type="match status" value="1"/>
</dbReference>
<comment type="subcellular location">
    <subcellularLocation>
        <location evidence="1">Membrane</location>
        <topology evidence="1">Multi-pass membrane protein</topology>
    </subcellularLocation>
</comment>